<sequence>MASESDISVQGHGVHTAYIELADALERRDDITLVRGRYRSRVECDVYHLHTIGAAMWRKLRDPRAKKVVSAHVIPDSLVGSIRLARHWRPVARRYMQWFYTRADKVLAVSSTVARALEDELKVPKDRIEVLHNTIDMQAYRTTPRDRAAARQRLQLAQDAFVVVGVGQVQPRKRVDVFHELARQQPGTVFIWVGGIPFKHLGAEHGSMRRLVERAPDNLLVTGVLPHPQVKTYLQAADVFCLPAEQENHPMCILEAAGVGLPIVARDLPEYDDTFGDDLLRCADDTFAAAISLLRADRCERARWRQRSARIANRFDSSAAAERLVGIYRDLASPSRTTGPSPVAAERRPSSPDEH</sequence>
<evidence type="ECO:0000256" key="4">
    <source>
        <dbReference type="SAM" id="MobiDB-lite"/>
    </source>
</evidence>
<evidence type="ECO:0000259" key="5">
    <source>
        <dbReference type="Pfam" id="PF00534"/>
    </source>
</evidence>
<dbReference type="RefSeq" id="WP_158060895.1">
    <property type="nucleotide sequence ID" value="NZ_CP044427.1"/>
</dbReference>
<dbReference type="PANTHER" id="PTHR45947:SF3">
    <property type="entry name" value="SULFOQUINOVOSYL TRANSFERASE SQD2"/>
    <property type="match status" value="1"/>
</dbReference>
<dbReference type="InterPro" id="IPR028098">
    <property type="entry name" value="Glyco_trans_4-like_N"/>
</dbReference>
<dbReference type="InterPro" id="IPR050194">
    <property type="entry name" value="Glycosyltransferase_grp1"/>
</dbReference>
<dbReference type="Gene3D" id="3.40.50.2000">
    <property type="entry name" value="Glycogen Phosphorylase B"/>
    <property type="match status" value="2"/>
</dbReference>
<dbReference type="InterPro" id="IPR001296">
    <property type="entry name" value="Glyco_trans_1"/>
</dbReference>
<accession>A0A5J6V4D6</accession>
<evidence type="ECO:0000256" key="1">
    <source>
        <dbReference type="ARBA" id="ARBA00021292"/>
    </source>
</evidence>
<gene>
    <name evidence="7" type="ORF">FY030_07070</name>
</gene>
<dbReference type="EMBL" id="CP044427">
    <property type="protein sequence ID" value="QFG68507.1"/>
    <property type="molecule type" value="Genomic_DNA"/>
</dbReference>
<dbReference type="PANTHER" id="PTHR45947">
    <property type="entry name" value="SULFOQUINOVOSYL TRANSFERASE SQD2"/>
    <property type="match status" value="1"/>
</dbReference>
<reference evidence="7 8" key="1">
    <citation type="submission" date="2019-09" db="EMBL/GenBank/DDBJ databases">
        <title>Serinicoccus pratensis sp. nov., isolated from meadow soil.</title>
        <authorList>
            <person name="Zhang W."/>
        </authorList>
    </citation>
    <scope>NUCLEOTIDE SEQUENCE [LARGE SCALE GENOMIC DNA]</scope>
    <source>
        <strain evidence="7 8">W204</strain>
    </source>
</reference>
<evidence type="ECO:0000259" key="6">
    <source>
        <dbReference type="Pfam" id="PF13439"/>
    </source>
</evidence>
<feature type="domain" description="Glycosyl transferase family 1" evidence="5">
    <location>
        <begin position="147"/>
        <end position="307"/>
    </location>
</feature>
<dbReference type="Proteomes" id="UP000326546">
    <property type="component" value="Chromosome"/>
</dbReference>
<evidence type="ECO:0000313" key="7">
    <source>
        <dbReference type="EMBL" id="QFG68507.1"/>
    </source>
</evidence>
<keyword evidence="2" id="KW-0328">Glycosyltransferase</keyword>
<dbReference type="GO" id="GO:0016757">
    <property type="term" value="F:glycosyltransferase activity"/>
    <property type="evidence" value="ECO:0007669"/>
    <property type="project" value="UniProtKB-KW"/>
</dbReference>
<feature type="compositionally biased region" description="Basic and acidic residues" evidence="4">
    <location>
        <begin position="345"/>
        <end position="355"/>
    </location>
</feature>
<feature type="domain" description="Glycosyltransferase subfamily 4-like N-terminal" evidence="6">
    <location>
        <begin position="41"/>
        <end position="138"/>
    </location>
</feature>
<dbReference type="SUPFAM" id="SSF53756">
    <property type="entry name" value="UDP-Glycosyltransferase/glycogen phosphorylase"/>
    <property type="match status" value="1"/>
</dbReference>
<proteinExistence type="predicted"/>
<dbReference type="KEGG" id="serw:FY030_07070"/>
<evidence type="ECO:0000313" key="8">
    <source>
        <dbReference type="Proteomes" id="UP000326546"/>
    </source>
</evidence>
<dbReference type="OrthoDB" id="9802525at2"/>
<organism evidence="7 8">
    <name type="scientific">Ornithinimicrobium pratense</name>
    <dbReference type="NCBI Taxonomy" id="2593973"/>
    <lineage>
        <taxon>Bacteria</taxon>
        <taxon>Bacillati</taxon>
        <taxon>Actinomycetota</taxon>
        <taxon>Actinomycetes</taxon>
        <taxon>Micrococcales</taxon>
        <taxon>Ornithinimicrobiaceae</taxon>
        <taxon>Ornithinimicrobium</taxon>
    </lineage>
</organism>
<dbReference type="Pfam" id="PF00534">
    <property type="entry name" value="Glycos_transf_1"/>
    <property type="match status" value="1"/>
</dbReference>
<keyword evidence="3 7" id="KW-0808">Transferase</keyword>
<keyword evidence="8" id="KW-1185">Reference proteome</keyword>
<protein>
    <recommendedName>
        <fullName evidence="1">D-inositol 3-phosphate glycosyltransferase</fullName>
    </recommendedName>
</protein>
<evidence type="ECO:0000256" key="2">
    <source>
        <dbReference type="ARBA" id="ARBA00022676"/>
    </source>
</evidence>
<dbReference type="AlphaFoldDB" id="A0A5J6V4D6"/>
<dbReference type="GO" id="GO:1901137">
    <property type="term" value="P:carbohydrate derivative biosynthetic process"/>
    <property type="evidence" value="ECO:0007669"/>
    <property type="project" value="UniProtKB-ARBA"/>
</dbReference>
<evidence type="ECO:0000256" key="3">
    <source>
        <dbReference type="ARBA" id="ARBA00022679"/>
    </source>
</evidence>
<name>A0A5J6V4D6_9MICO</name>
<dbReference type="Pfam" id="PF13439">
    <property type="entry name" value="Glyco_transf_4"/>
    <property type="match status" value="1"/>
</dbReference>
<feature type="region of interest" description="Disordered" evidence="4">
    <location>
        <begin position="331"/>
        <end position="355"/>
    </location>
</feature>
<dbReference type="CDD" id="cd03801">
    <property type="entry name" value="GT4_PimA-like"/>
    <property type="match status" value="1"/>
</dbReference>